<evidence type="ECO:0000256" key="2">
    <source>
        <dbReference type="PROSITE-ProRule" id="PRU00339"/>
    </source>
</evidence>
<dbReference type="Proteomes" id="UP000195437">
    <property type="component" value="Chromosome"/>
</dbReference>
<dbReference type="SUPFAM" id="SSF47413">
    <property type="entry name" value="lambda repressor-like DNA-binding domains"/>
    <property type="match status" value="1"/>
</dbReference>
<evidence type="ECO:0000313" key="4">
    <source>
        <dbReference type="EMBL" id="ARU61529.1"/>
    </source>
</evidence>
<dbReference type="EMBL" id="CP021434">
    <property type="protein sequence ID" value="ARU61529.1"/>
    <property type="molecule type" value="Genomic_DNA"/>
</dbReference>
<name>A0A1Y0INA9_9BACL</name>
<dbReference type="RefSeq" id="WP_087456909.1">
    <property type="nucleotide sequence ID" value="NZ_CP021434.1"/>
</dbReference>
<accession>A0A1Y0INA9</accession>
<dbReference type="PANTHER" id="PTHR46797">
    <property type="entry name" value="HTH-TYPE TRANSCRIPTIONAL REGULATOR"/>
    <property type="match status" value="1"/>
</dbReference>
<dbReference type="SMART" id="SM00530">
    <property type="entry name" value="HTH_XRE"/>
    <property type="match status" value="1"/>
</dbReference>
<keyword evidence="2" id="KW-0802">TPR repeat</keyword>
<sequence>MNNVMTETIGEKIRRLRLERGMSQGDLADGFVTVSMISQLERGKNTASIELLHHIARKLQVHLHELVRNELDQMELYNRHKLAKIYLDLQQPDLAEPMLDFLREQAELSHADQLDISIDFSECYNQQGRYDLTLELLSPIVAELENHLFDDVHVMAKIRKQLGNARFMMNDFTQAYYNYQKAYDLVERFTEHDEQAAYISFNLGHTLRKLGQHQLAIFYLERAQRYFQNRQDVRRVADTLFANGQIYFEASDQKRAAELFEQAHVLYTGLNMISWAVKVQHNVAALLALKEDKDAAIVELKKCAEFYLRERDHKNYLLVLSKLAELYVGFLPEEAENHLKLAKEIVVQHSLEETEECAAYLRVCSKHFLNCQRNIESVRTSLNSAELYAKMGIIAEQVESLEVAVDAYRGLGELDAALDLERKRVVLLGKMYRREGVK</sequence>
<dbReference type="Pfam" id="PF01381">
    <property type="entry name" value="HTH_3"/>
    <property type="match status" value="1"/>
</dbReference>
<feature type="domain" description="HTH cro/C1-type" evidence="3">
    <location>
        <begin position="13"/>
        <end position="66"/>
    </location>
</feature>
<dbReference type="Gene3D" id="1.25.40.10">
    <property type="entry name" value="Tetratricopeptide repeat domain"/>
    <property type="match status" value="2"/>
</dbReference>
<dbReference type="GO" id="GO:0003677">
    <property type="term" value="F:DNA binding"/>
    <property type="evidence" value="ECO:0007669"/>
    <property type="project" value="UniProtKB-KW"/>
</dbReference>
<protein>
    <recommendedName>
        <fullName evidence="3">HTH cro/C1-type domain-containing protein</fullName>
    </recommendedName>
</protein>
<dbReference type="GO" id="GO:0005829">
    <property type="term" value="C:cytosol"/>
    <property type="evidence" value="ECO:0007669"/>
    <property type="project" value="TreeGrafter"/>
</dbReference>
<keyword evidence="1" id="KW-0238">DNA-binding</keyword>
<dbReference type="InterPro" id="IPR050807">
    <property type="entry name" value="TransReg_Diox_bact_type"/>
</dbReference>
<dbReference type="OrthoDB" id="252257at2"/>
<dbReference type="InterPro" id="IPR010982">
    <property type="entry name" value="Lambda_DNA-bd_dom_sf"/>
</dbReference>
<evidence type="ECO:0000259" key="3">
    <source>
        <dbReference type="PROSITE" id="PS50943"/>
    </source>
</evidence>
<dbReference type="PANTHER" id="PTHR46797:SF1">
    <property type="entry name" value="METHYLPHOSPHONATE SYNTHASE"/>
    <property type="match status" value="1"/>
</dbReference>
<feature type="repeat" description="TPR" evidence="2">
    <location>
        <begin position="156"/>
        <end position="189"/>
    </location>
</feature>
<reference evidence="5" key="1">
    <citation type="submission" date="2017-05" db="EMBL/GenBank/DDBJ databases">
        <authorList>
            <person name="Sung H."/>
        </authorList>
    </citation>
    <scope>NUCLEOTIDE SEQUENCE [LARGE SCALE GENOMIC DNA]</scope>
    <source>
        <strain evidence="5">AR23208</strain>
    </source>
</reference>
<dbReference type="InterPro" id="IPR001387">
    <property type="entry name" value="Cro/C1-type_HTH"/>
</dbReference>
<evidence type="ECO:0000256" key="1">
    <source>
        <dbReference type="ARBA" id="ARBA00023125"/>
    </source>
</evidence>
<dbReference type="SUPFAM" id="SSF48452">
    <property type="entry name" value="TPR-like"/>
    <property type="match status" value="2"/>
</dbReference>
<dbReference type="AlphaFoldDB" id="A0A1Y0INA9"/>
<dbReference type="Gene3D" id="1.10.260.40">
    <property type="entry name" value="lambda repressor-like DNA-binding domains"/>
    <property type="match status" value="1"/>
</dbReference>
<organism evidence="4 5">
    <name type="scientific">Tumebacillus avium</name>
    <dbReference type="NCBI Taxonomy" id="1903704"/>
    <lineage>
        <taxon>Bacteria</taxon>
        <taxon>Bacillati</taxon>
        <taxon>Bacillota</taxon>
        <taxon>Bacilli</taxon>
        <taxon>Bacillales</taxon>
        <taxon>Alicyclobacillaceae</taxon>
        <taxon>Tumebacillus</taxon>
    </lineage>
</organism>
<dbReference type="PROSITE" id="PS50943">
    <property type="entry name" value="HTH_CROC1"/>
    <property type="match status" value="1"/>
</dbReference>
<proteinExistence type="predicted"/>
<dbReference type="KEGG" id="tum:CBW65_11295"/>
<dbReference type="PROSITE" id="PS50005">
    <property type="entry name" value="TPR"/>
    <property type="match status" value="1"/>
</dbReference>
<dbReference type="InterPro" id="IPR019734">
    <property type="entry name" value="TPR_rpt"/>
</dbReference>
<dbReference type="CDD" id="cd00093">
    <property type="entry name" value="HTH_XRE"/>
    <property type="match status" value="1"/>
</dbReference>
<dbReference type="InterPro" id="IPR011990">
    <property type="entry name" value="TPR-like_helical_dom_sf"/>
</dbReference>
<evidence type="ECO:0000313" key="5">
    <source>
        <dbReference type="Proteomes" id="UP000195437"/>
    </source>
</evidence>
<dbReference type="Pfam" id="PF13424">
    <property type="entry name" value="TPR_12"/>
    <property type="match status" value="1"/>
</dbReference>
<keyword evidence="5" id="KW-1185">Reference proteome</keyword>
<dbReference type="SMART" id="SM00028">
    <property type="entry name" value="TPR"/>
    <property type="match status" value="3"/>
</dbReference>
<gene>
    <name evidence="4" type="ORF">CBW65_11295</name>
</gene>
<dbReference type="GO" id="GO:0003700">
    <property type="term" value="F:DNA-binding transcription factor activity"/>
    <property type="evidence" value="ECO:0007669"/>
    <property type="project" value="TreeGrafter"/>
</dbReference>